<reference evidence="1" key="1">
    <citation type="submission" date="2023-08" db="EMBL/GenBank/DDBJ databases">
        <authorList>
            <person name="Alioto T."/>
            <person name="Alioto T."/>
            <person name="Gomez Garrido J."/>
        </authorList>
    </citation>
    <scope>NUCLEOTIDE SEQUENCE</scope>
</reference>
<dbReference type="EMBL" id="OX597821">
    <property type="protein sequence ID" value="CAI9727085.1"/>
    <property type="molecule type" value="Genomic_DNA"/>
</dbReference>
<evidence type="ECO:0000313" key="1">
    <source>
        <dbReference type="EMBL" id="CAI9727085.1"/>
    </source>
</evidence>
<organism evidence="1 2">
    <name type="scientific">Octopus vulgaris</name>
    <name type="common">Common octopus</name>
    <dbReference type="NCBI Taxonomy" id="6645"/>
    <lineage>
        <taxon>Eukaryota</taxon>
        <taxon>Metazoa</taxon>
        <taxon>Spiralia</taxon>
        <taxon>Lophotrochozoa</taxon>
        <taxon>Mollusca</taxon>
        <taxon>Cephalopoda</taxon>
        <taxon>Coleoidea</taxon>
        <taxon>Octopodiformes</taxon>
        <taxon>Octopoda</taxon>
        <taxon>Incirrata</taxon>
        <taxon>Octopodidae</taxon>
        <taxon>Octopus</taxon>
    </lineage>
</organism>
<accession>A0AA36F7F8</accession>
<sequence>MKNLLCCAVSKTGPYCGETEIKLHRSGSVKNGQSWSEIDSSGDSNLASSSLQVSTHVIQVSGIIANFVKNEKNAASISSKYHEDIQLDFPLNINDHINTNCCYCYLPLTAKRSICRFLTLSHCEILIHD</sequence>
<name>A0AA36F7F8_OCTVU</name>
<keyword evidence="2" id="KW-1185">Reference proteome</keyword>
<evidence type="ECO:0000313" key="2">
    <source>
        <dbReference type="Proteomes" id="UP001162480"/>
    </source>
</evidence>
<dbReference type="Proteomes" id="UP001162480">
    <property type="component" value="Chromosome 8"/>
</dbReference>
<dbReference type="AlphaFoldDB" id="A0AA36F7F8"/>
<gene>
    <name evidence="1" type="ORF">OCTVUL_1B017341</name>
</gene>
<proteinExistence type="predicted"/>
<protein>
    <submittedName>
        <fullName evidence="1">Uncharacterized protein</fullName>
    </submittedName>
</protein>